<accession>A0A6A6TNV5</accession>
<proteinExistence type="predicted"/>
<dbReference type="InterPro" id="IPR056632">
    <property type="entry name" value="DUF7730"/>
</dbReference>
<keyword evidence="3" id="KW-1185">Reference proteome</keyword>
<dbReference type="Pfam" id="PF24864">
    <property type="entry name" value="DUF7730"/>
    <property type="match status" value="1"/>
</dbReference>
<dbReference type="PANTHER" id="PTHR38790">
    <property type="entry name" value="2EXR DOMAIN-CONTAINING PROTEIN-RELATED"/>
    <property type="match status" value="1"/>
</dbReference>
<dbReference type="Proteomes" id="UP000799324">
    <property type="component" value="Unassembled WGS sequence"/>
</dbReference>
<evidence type="ECO:0000259" key="1">
    <source>
        <dbReference type="Pfam" id="PF24864"/>
    </source>
</evidence>
<reference evidence="2" key="1">
    <citation type="journal article" date="2020" name="Stud. Mycol.">
        <title>101 Dothideomycetes genomes: a test case for predicting lifestyles and emergence of pathogens.</title>
        <authorList>
            <person name="Haridas S."/>
            <person name="Albert R."/>
            <person name="Binder M."/>
            <person name="Bloem J."/>
            <person name="Labutti K."/>
            <person name="Salamov A."/>
            <person name="Andreopoulos B."/>
            <person name="Baker S."/>
            <person name="Barry K."/>
            <person name="Bills G."/>
            <person name="Bluhm B."/>
            <person name="Cannon C."/>
            <person name="Castanera R."/>
            <person name="Culley D."/>
            <person name="Daum C."/>
            <person name="Ezra D."/>
            <person name="Gonzalez J."/>
            <person name="Henrissat B."/>
            <person name="Kuo A."/>
            <person name="Liang C."/>
            <person name="Lipzen A."/>
            <person name="Lutzoni F."/>
            <person name="Magnuson J."/>
            <person name="Mondo S."/>
            <person name="Nolan M."/>
            <person name="Ohm R."/>
            <person name="Pangilinan J."/>
            <person name="Park H.-J."/>
            <person name="Ramirez L."/>
            <person name="Alfaro M."/>
            <person name="Sun H."/>
            <person name="Tritt A."/>
            <person name="Yoshinaga Y."/>
            <person name="Zwiers L.-H."/>
            <person name="Turgeon B."/>
            <person name="Goodwin S."/>
            <person name="Spatafora J."/>
            <person name="Crous P."/>
            <person name="Grigoriev I."/>
        </authorList>
    </citation>
    <scope>NUCLEOTIDE SEQUENCE</scope>
    <source>
        <strain evidence="2">CBS 122681</strain>
    </source>
</reference>
<name>A0A6A6TNV5_9PLEO</name>
<dbReference type="AlphaFoldDB" id="A0A6A6TNV5"/>
<organism evidence="2 3">
    <name type="scientific">Lophiostoma macrostomum CBS 122681</name>
    <dbReference type="NCBI Taxonomy" id="1314788"/>
    <lineage>
        <taxon>Eukaryota</taxon>
        <taxon>Fungi</taxon>
        <taxon>Dikarya</taxon>
        <taxon>Ascomycota</taxon>
        <taxon>Pezizomycotina</taxon>
        <taxon>Dothideomycetes</taxon>
        <taxon>Pleosporomycetidae</taxon>
        <taxon>Pleosporales</taxon>
        <taxon>Lophiostomataceae</taxon>
        <taxon>Lophiostoma</taxon>
    </lineage>
</organism>
<gene>
    <name evidence="2" type="ORF">K491DRAFT_710712</name>
</gene>
<protein>
    <recommendedName>
        <fullName evidence="1">DUF7730 domain-containing protein</fullName>
    </recommendedName>
</protein>
<sequence>MPQNIFRFMDLPAELRTRIYQYVLGFRVFCVSSRSINMEPYGEVLRPSLIQCDCKGNHSKRIVSEQWDDARMEATSCHYHCLDHRKIRMDSDATILQVSRQAYAEAKNVSPSHNIFSFTDGYTLRRLSEGPYMRSQMPHITKLALVFYPRFPELSDWNEDLEALYKSRRTPLFPSLNMLQLHVYNAPGKYPQFDDEVDWSELIWVWGLLYLAKENMNMINVDSASFSYKHIGSNLPESNPSELITPSREEQEKYEAMIKSHLLPRWTPKAKNHIEQLARLWRKKSWDTFQAMFRDDEDL</sequence>
<feature type="domain" description="DUF7730" evidence="1">
    <location>
        <begin position="8"/>
        <end position="145"/>
    </location>
</feature>
<dbReference type="EMBL" id="MU004293">
    <property type="protein sequence ID" value="KAF2661490.1"/>
    <property type="molecule type" value="Genomic_DNA"/>
</dbReference>
<dbReference type="PANTHER" id="PTHR38790:SF4">
    <property type="entry name" value="2EXR DOMAIN-CONTAINING PROTEIN"/>
    <property type="match status" value="1"/>
</dbReference>
<evidence type="ECO:0000313" key="2">
    <source>
        <dbReference type="EMBL" id="KAF2661490.1"/>
    </source>
</evidence>
<dbReference type="OrthoDB" id="5335493at2759"/>
<evidence type="ECO:0000313" key="3">
    <source>
        <dbReference type="Proteomes" id="UP000799324"/>
    </source>
</evidence>